<name>A0A927B991_9BACT</name>
<dbReference type="RefSeq" id="WP_191003301.1">
    <property type="nucleotide sequence ID" value="NZ_JACXAD010000001.1"/>
</dbReference>
<sequence length="240" mass="26864">MTKLLIIIMLSIVAPRANAQDSTALKNAAPLRTPYEMSGSELIFSSGEVSSYGQKLKSDGRFSAFLHLNYQSHYDYTPSFGIYSGLSLINVGFAHRLPLANGDDLQLTQRSYSLGIPLAVKVGNMGKRTYLAVGASLEYMFHYRRKAFYNGERGSTSSWFPSEVRPFNSAVFAELHLSKGFYIRAKYYLSDFLRNQESLIPVPGTSEVVSFRPEKSSLGYVSIGWVLMVRKKRHATKSEV</sequence>
<gene>
    <name evidence="2" type="ORF">IC235_01060</name>
</gene>
<dbReference type="Proteomes" id="UP000612233">
    <property type="component" value="Unassembled WGS sequence"/>
</dbReference>
<organism evidence="2 3">
    <name type="scientific">Hymenobacter montanus</name>
    <dbReference type="NCBI Taxonomy" id="2771359"/>
    <lineage>
        <taxon>Bacteria</taxon>
        <taxon>Pseudomonadati</taxon>
        <taxon>Bacteroidota</taxon>
        <taxon>Cytophagia</taxon>
        <taxon>Cytophagales</taxon>
        <taxon>Hymenobacteraceae</taxon>
        <taxon>Hymenobacter</taxon>
    </lineage>
</organism>
<dbReference type="AlphaFoldDB" id="A0A927B991"/>
<accession>A0A927B991</accession>
<reference evidence="2" key="1">
    <citation type="submission" date="2020-09" db="EMBL/GenBank/DDBJ databases">
        <authorList>
            <person name="Kim M.K."/>
        </authorList>
    </citation>
    <scope>NUCLEOTIDE SEQUENCE</scope>
    <source>
        <strain evidence="2">BT664</strain>
    </source>
</reference>
<protein>
    <recommendedName>
        <fullName evidence="4">Outer membrane protein beta-barrel domain-containing protein</fullName>
    </recommendedName>
</protein>
<evidence type="ECO:0000313" key="3">
    <source>
        <dbReference type="Proteomes" id="UP000612233"/>
    </source>
</evidence>
<evidence type="ECO:0000313" key="2">
    <source>
        <dbReference type="EMBL" id="MBD2766477.1"/>
    </source>
</evidence>
<evidence type="ECO:0000256" key="1">
    <source>
        <dbReference type="SAM" id="SignalP"/>
    </source>
</evidence>
<proteinExistence type="predicted"/>
<keyword evidence="3" id="KW-1185">Reference proteome</keyword>
<comment type="caution">
    <text evidence="2">The sequence shown here is derived from an EMBL/GenBank/DDBJ whole genome shotgun (WGS) entry which is preliminary data.</text>
</comment>
<feature type="chain" id="PRO_5037381755" description="Outer membrane protein beta-barrel domain-containing protein" evidence="1">
    <location>
        <begin position="20"/>
        <end position="240"/>
    </location>
</feature>
<keyword evidence="1" id="KW-0732">Signal</keyword>
<feature type="signal peptide" evidence="1">
    <location>
        <begin position="1"/>
        <end position="19"/>
    </location>
</feature>
<evidence type="ECO:0008006" key="4">
    <source>
        <dbReference type="Google" id="ProtNLM"/>
    </source>
</evidence>
<dbReference type="EMBL" id="JACXAD010000001">
    <property type="protein sequence ID" value="MBD2766477.1"/>
    <property type="molecule type" value="Genomic_DNA"/>
</dbReference>